<dbReference type="PROSITE" id="PS50011">
    <property type="entry name" value="PROTEIN_KINASE_DOM"/>
    <property type="match status" value="1"/>
</dbReference>
<dbReference type="NCBIfam" id="NF038150">
    <property type="entry name" value="lanthi_synth_IV"/>
    <property type="match status" value="1"/>
</dbReference>
<dbReference type="SMART" id="SM01260">
    <property type="entry name" value="LANC_like"/>
    <property type="match status" value="1"/>
</dbReference>
<dbReference type="Pfam" id="PF05147">
    <property type="entry name" value="LANC_like"/>
    <property type="match status" value="1"/>
</dbReference>
<dbReference type="InterPro" id="IPR057929">
    <property type="entry name" value="RamC_N"/>
</dbReference>
<dbReference type="InterPro" id="IPR011009">
    <property type="entry name" value="Kinase-like_dom_sf"/>
</dbReference>
<dbReference type="RefSeq" id="WP_345666597.1">
    <property type="nucleotide sequence ID" value="NZ_BAABKC010000002.1"/>
</dbReference>
<protein>
    <recommendedName>
        <fullName evidence="2">Protein kinase domain-containing protein</fullName>
    </recommendedName>
</protein>
<evidence type="ECO:0000313" key="4">
    <source>
        <dbReference type="Proteomes" id="UP001500124"/>
    </source>
</evidence>
<dbReference type="SUPFAM" id="SSF158745">
    <property type="entry name" value="LanC-like"/>
    <property type="match status" value="1"/>
</dbReference>
<dbReference type="EMBL" id="BAABKC010000002">
    <property type="protein sequence ID" value="GAA5041769.1"/>
    <property type="molecule type" value="Genomic_DNA"/>
</dbReference>
<dbReference type="Gene3D" id="1.10.510.10">
    <property type="entry name" value="Transferase(Phosphotransferase) domain 1"/>
    <property type="match status" value="1"/>
</dbReference>
<dbReference type="CDD" id="cd04791">
    <property type="entry name" value="LanC_SerThrkinase"/>
    <property type="match status" value="1"/>
</dbReference>
<feature type="region of interest" description="Disordered" evidence="1">
    <location>
        <begin position="508"/>
        <end position="531"/>
    </location>
</feature>
<feature type="region of interest" description="Disordered" evidence="1">
    <location>
        <begin position="203"/>
        <end position="223"/>
    </location>
</feature>
<dbReference type="PRINTS" id="PR01950">
    <property type="entry name" value="LANCSUPER"/>
</dbReference>
<evidence type="ECO:0000256" key="1">
    <source>
        <dbReference type="SAM" id="MobiDB-lite"/>
    </source>
</evidence>
<dbReference type="InterPro" id="IPR012341">
    <property type="entry name" value="6hp_glycosidase-like_sf"/>
</dbReference>
<sequence length="936" mass="99034">MTGHVDTAGDLERLLGEALRATATGARWRSVADGTWCHVTPLSATTPEQGWKLHLSATVASAPAVLTQALGVLLAEDSAFKFARSREKVSVLNSRSTPRGSSGKFLTVYPRDEAAAVRLAQELHRATDGLAGPQILSDRAYAPGSVVHYRYGAFVARRRLSDEGLLVPYIKDPDGNPVEDRRTGQYLPPSWAVCPFPVTPAAPAATPAADRPAASAAPDERAAADPAAAARAAGPLTLGGRFTVREAIRHTNKGGVYRGTDLRTGDPVVIKEARPHVEADADGRDVQAWLRAEAHALERLDGLGLAPAPLALFEHGRHLFLAEEEVPGGTLRTWVSERFRRSGADRYRADALAVVEQLVDLVAAAHAQGCVLRDLTPGNVMVRPDGSLCLIDLELTVLDEASAPPTRLGTPGFSAPERLVDAPVAPTADYYSVGATACFVLVGRVPILLDDEPAGRPVEQRLAAWLAACAPRLGLADGLVAMILGLMRDEPAARWDLTRARTALRTLTAAPPVRHTPGGRRPAAPPAPEGEQDPVAGIVDHLVATMAPGEGGRLWPVSTTAGETAPCTVQQGAAGVLAVLTRYFELTGDPRLPEVIATAGHWIARHTDPGQARPGLHFGERGTAWALYDAGRAVEDRRLTDHALALALAPQAATPSHDITHGTAGSGLAALHLWNRTGDARFMELAVAAADELAAAAEPEPTGVSWAAPAEAVSRLAGKRYLGFAHGVAGIGTFLLSTALAARRSDLLDLAVDAGEHLMANAVLIGEAAHWPAQAANEPTTPYWCHGSAGIGAFLVRLYQATGDDRFGDLAHRATRAVAEYASRAPLTQCHGLAGNGDFLLDMAAATGDDAHRALAEELARLLLTQRARRHGHLVFPNEYGDVSTSWSDGSAGILAFLLRLRHTSPRLWTVPPPVRDHHPTDPRVARTALHPVATT</sequence>
<evidence type="ECO:0000259" key="2">
    <source>
        <dbReference type="PROSITE" id="PS50011"/>
    </source>
</evidence>
<organism evidence="3 4">
    <name type="scientific">Streptomyces similanensis</name>
    <dbReference type="NCBI Taxonomy" id="1274988"/>
    <lineage>
        <taxon>Bacteria</taxon>
        <taxon>Bacillati</taxon>
        <taxon>Actinomycetota</taxon>
        <taxon>Actinomycetes</taxon>
        <taxon>Kitasatosporales</taxon>
        <taxon>Streptomycetaceae</taxon>
        <taxon>Streptomyces</taxon>
    </lineage>
</organism>
<dbReference type="InterPro" id="IPR000719">
    <property type="entry name" value="Prot_kinase_dom"/>
</dbReference>
<dbReference type="InterPro" id="IPR007822">
    <property type="entry name" value="LANC-like"/>
</dbReference>
<dbReference type="Proteomes" id="UP001500124">
    <property type="component" value="Unassembled WGS sequence"/>
</dbReference>
<feature type="compositionally biased region" description="Low complexity" evidence="1">
    <location>
        <begin position="203"/>
        <end position="217"/>
    </location>
</feature>
<gene>
    <name evidence="3" type="ORF">GCM10023336_02220</name>
</gene>
<evidence type="ECO:0000313" key="3">
    <source>
        <dbReference type="EMBL" id="GAA5041769.1"/>
    </source>
</evidence>
<proteinExistence type="predicted"/>
<dbReference type="Gene3D" id="3.30.200.20">
    <property type="entry name" value="Phosphorylase Kinase, domain 1"/>
    <property type="match status" value="1"/>
</dbReference>
<dbReference type="PANTHER" id="PTHR12736:SF7">
    <property type="entry name" value="LANC-LIKE PROTEIN 3"/>
    <property type="match status" value="1"/>
</dbReference>
<dbReference type="SUPFAM" id="SSF56112">
    <property type="entry name" value="Protein kinase-like (PK-like)"/>
    <property type="match status" value="1"/>
</dbReference>
<dbReference type="Gene3D" id="1.50.10.10">
    <property type="match status" value="1"/>
</dbReference>
<accession>A0ABP9JT33</accession>
<dbReference type="InterPro" id="IPR058053">
    <property type="entry name" value="RamC_C"/>
</dbReference>
<comment type="caution">
    <text evidence="3">The sequence shown here is derived from an EMBL/GenBank/DDBJ whole genome shotgun (WGS) entry which is preliminary data.</text>
</comment>
<feature type="domain" description="Protein kinase" evidence="2">
    <location>
        <begin position="242"/>
        <end position="507"/>
    </location>
</feature>
<dbReference type="Pfam" id="PF00069">
    <property type="entry name" value="Pkinase"/>
    <property type="match status" value="1"/>
</dbReference>
<reference evidence="4" key="1">
    <citation type="journal article" date="2019" name="Int. J. Syst. Evol. Microbiol.">
        <title>The Global Catalogue of Microorganisms (GCM) 10K type strain sequencing project: providing services to taxonomists for standard genome sequencing and annotation.</title>
        <authorList>
            <consortium name="The Broad Institute Genomics Platform"/>
            <consortium name="The Broad Institute Genome Sequencing Center for Infectious Disease"/>
            <person name="Wu L."/>
            <person name="Ma J."/>
        </authorList>
    </citation>
    <scope>NUCLEOTIDE SEQUENCE [LARGE SCALE GENOMIC DNA]</scope>
    <source>
        <strain evidence="4">JCM 18410</strain>
    </source>
</reference>
<dbReference type="Pfam" id="PF25816">
    <property type="entry name" value="RamC_N"/>
    <property type="match status" value="1"/>
</dbReference>
<keyword evidence="4" id="KW-1185">Reference proteome</keyword>
<dbReference type="PANTHER" id="PTHR12736">
    <property type="entry name" value="LANC-LIKE PROTEIN"/>
    <property type="match status" value="1"/>
</dbReference>
<dbReference type="SMART" id="SM00220">
    <property type="entry name" value="S_TKc"/>
    <property type="match status" value="1"/>
</dbReference>
<name>A0ABP9JT33_9ACTN</name>